<gene>
    <name evidence="2" type="ORF">BRADI_5g10402v3</name>
</gene>
<dbReference type="Gramene" id="PNT61100">
    <property type="protein sequence ID" value="PNT61100"/>
    <property type="gene ID" value="BRADI_5g10402v3"/>
</dbReference>
<evidence type="ECO:0000313" key="3">
    <source>
        <dbReference type="EnsemblPlants" id="PNT61100"/>
    </source>
</evidence>
<dbReference type="FunCoup" id="A0A2K2CGE0">
    <property type="interactions" value="220"/>
</dbReference>
<protein>
    <submittedName>
        <fullName evidence="2 3">Uncharacterized protein</fullName>
    </submittedName>
</protein>
<reference evidence="2 3" key="1">
    <citation type="journal article" date="2010" name="Nature">
        <title>Genome sequencing and analysis of the model grass Brachypodium distachyon.</title>
        <authorList>
            <consortium name="International Brachypodium Initiative"/>
        </authorList>
    </citation>
    <scope>NUCLEOTIDE SEQUENCE [LARGE SCALE GENOMIC DNA]</scope>
    <source>
        <strain evidence="2 3">Bd21</strain>
    </source>
</reference>
<evidence type="ECO:0000313" key="4">
    <source>
        <dbReference type="Proteomes" id="UP000008810"/>
    </source>
</evidence>
<proteinExistence type="predicted"/>
<feature type="region of interest" description="Disordered" evidence="1">
    <location>
        <begin position="58"/>
        <end position="89"/>
    </location>
</feature>
<feature type="compositionally biased region" description="Basic and acidic residues" evidence="1">
    <location>
        <begin position="28"/>
        <end position="37"/>
    </location>
</feature>
<feature type="compositionally biased region" description="Low complexity" evidence="1">
    <location>
        <begin position="9"/>
        <end position="25"/>
    </location>
</feature>
<dbReference type="AlphaFoldDB" id="A0A2K2CGE0"/>
<keyword evidence="4" id="KW-1185">Reference proteome</keyword>
<dbReference type="Proteomes" id="UP000008810">
    <property type="component" value="Chromosome 5"/>
</dbReference>
<dbReference type="OrthoDB" id="696912at2759"/>
<reference evidence="2" key="2">
    <citation type="submission" date="2017-06" db="EMBL/GenBank/DDBJ databases">
        <title>WGS assembly of Brachypodium distachyon.</title>
        <authorList>
            <consortium name="The International Brachypodium Initiative"/>
            <person name="Lucas S."/>
            <person name="Harmon-Smith M."/>
            <person name="Lail K."/>
            <person name="Tice H."/>
            <person name="Grimwood J."/>
            <person name="Bruce D."/>
            <person name="Barry K."/>
            <person name="Shu S."/>
            <person name="Lindquist E."/>
            <person name="Wang M."/>
            <person name="Pitluck S."/>
            <person name="Vogel J.P."/>
            <person name="Garvin D.F."/>
            <person name="Mockler T.C."/>
            <person name="Schmutz J."/>
            <person name="Rokhsar D."/>
            <person name="Bevan M.W."/>
        </authorList>
    </citation>
    <scope>NUCLEOTIDE SEQUENCE</scope>
    <source>
        <strain evidence="2">Bd21</strain>
    </source>
</reference>
<dbReference type="EMBL" id="CM000884">
    <property type="protein sequence ID" value="PNT61100.1"/>
    <property type="molecule type" value="Genomic_DNA"/>
</dbReference>
<dbReference type="InParanoid" id="A0A2K2CGE0"/>
<accession>A0A2K2CGE0</accession>
<feature type="region of interest" description="Disordered" evidence="1">
    <location>
        <begin position="1"/>
        <end position="45"/>
    </location>
</feature>
<dbReference type="EnsemblPlants" id="PNT61100">
    <property type="protein sequence ID" value="PNT61100"/>
    <property type="gene ID" value="BRADI_5g10402v3"/>
</dbReference>
<sequence length="223" mass="23612">MRLEASLVSSAGSAPGSHAASPCGSTPEVDREDRYAASDDETTTTSYFTVSLSSAEVPAQASPGIDLTAADPLESGVEPQVPEEAPLGAEQGGSLAVDESAMDAQVVERFRELVRKTPSHILPRPPPRSFRKKTVAASSPRCSRRLAERTASPSGVKSQQRVLMHRLGIAREGERIGDEALKAYAQLFEKPLSSEQISAIVALFGWENEAMPLEGVGEGVLVG</sequence>
<name>A0A2K2CGE0_BRADI</name>
<feature type="region of interest" description="Disordered" evidence="1">
    <location>
        <begin position="119"/>
        <end position="139"/>
    </location>
</feature>
<evidence type="ECO:0000313" key="2">
    <source>
        <dbReference type="EMBL" id="PNT61100.1"/>
    </source>
</evidence>
<reference evidence="3" key="3">
    <citation type="submission" date="2018-08" db="UniProtKB">
        <authorList>
            <consortium name="EnsemblPlants"/>
        </authorList>
    </citation>
    <scope>IDENTIFICATION</scope>
    <source>
        <strain evidence="3">cv. Bd21</strain>
    </source>
</reference>
<organism evidence="2">
    <name type="scientific">Brachypodium distachyon</name>
    <name type="common">Purple false brome</name>
    <name type="synonym">Trachynia distachya</name>
    <dbReference type="NCBI Taxonomy" id="15368"/>
    <lineage>
        <taxon>Eukaryota</taxon>
        <taxon>Viridiplantae</taxon>
        <taxon>Streptophyta</taxon>
        <taxon>Embryophyta</taxon>
        <taxon>Tracheophyta</taxon>
        <taxon>Spermatophyta</taxon>
        <taxon>Magnoliopsida</taxon>
        <taxon>Liliopsida</taxon>
        <taxon>Poales</taxon>
        <taxon>Poaceae</taxon>
        <taxon>BOP clade</taxon>
        <taxon>Pooideae</taxon>
        <taxon>Stipodae</taxon>
        <taxon>Brachypodieae</taxon>
        <taxon>Brachypodium</taxon>
    </lineage>
</organism>
<evidence type="ECO:0000256" key="1">
    <source>
        <dbReference type="SAM" id="MobiDB-lite"/>
    </source>
</evidence>